<dbReference type="AlphaFoldDB" id="A0A822ZBC6"/>
<keyword evidence="3" id="KW-1185">Reference proteome</keyword>
<comment type="caution">
    <text evidence="2">The sequence shown here is derived from an EMBL/GenBank/DDBJ whole genome shotgun (WGS) entry which is preliminary data.</text>
</comment>
<feature type="compositionally biased region" description="Pro residues" evidence="1">
    <location>
        <begin position="115"/>
        <end position="146"/>
    </location>
</feature>
<proteinExistence type="predicted"/>
<feature type="region of interest" description="Disordered" evidence="1">
    <location>
        <begin position="64"/>
        <end position="146"/>
    </location>
</feature>
<gene>
    <name evidence="2" type="ORF">HUJ06_001784</name>
</gene>
<accession>A0A822ZBC6</accession>
<dbReference type="Proteomes" id="UP000607653">
    <property type="component" value="Unassembled WGS sequence"/>
</dbReference>
<reference evidence="2 3" key="1">
    <citation type="journal article" date="2020" name="Mol. Biol. Evol.">
        <title>Distinct Expression and Methylation Patterns for Genes with Different Fates following a Single Whole-Genome Duplication in Flowering Plants.</title>
        <authorList>
            <person name="Shi T."/>
            <person name="Rahmani R.S."/>
            <person name="Gugger P.F."/>
            <person name="Wang M."/>
            <person name="Li H."/>
            <person name="Zhang Y."/>
            <person name="Li Z."/>
            <person name="Wang Q."/>
            <person name="Van de Peer Y."/>
            <person name="Marchal K."/>
            <person name="Chen J."/>
        </authorList>
    </citation>
    <scope>NUCLEOTIDE SEQUENCE [LARGE SCALE GENOMIC DNA]</scope>
    <source>
        <tissue evidence="2">Leaf</tissue>
    </source>
</reference>
<dbReference type="EMBL" id="DUZY01000006">
    <property type="protein sequence ID" value="DAD43554.1"/>
    <property type="molecule type" value="Genomic_DNA"/>
</dbReference>
<organism evidence="2 3">
    <name type="scientific">Nelumbo nucifera</name>
    <name type="common">Sacred lotus</name>
    <dbReference type="NCBI Taxonomy" id="4432"/>
    <lineage>
        <taxon>Eukaryota</taxon>
        <taxon>Viridiplantae</taxon>
        <taxon>Streptophyta</taxon>
        <taxon>Embryophyta</taxon>
        <taxon>Tracheophyta</taxon>
        <taxon>Spermatophyta</taxon>
        <taxon>Magnoliopsida</taxon>
        <taxon>Proteales</taxon>
        <taxon>Nelumbonaceae</taxon>
        <taxon>Nelumbo</taxon>
    </lineage>
</organism>
<name>A0A822ZBC6_NELNU</name>
<evidence type="ECO:0000313" key="2">
    <source>
        <dbReference type="EMBL" id="DAD43554.1"/>
    </source>
</evidence>
<feature type="compositionally biased region" description="Pro residues" evidence="1">
    <location>
        <begin position="66"/>
        <end position="83"/>
    </location>
</feature>
<sequence>MSKLSLENTLFKLHRSISSLTYSCKAVSLIYDVSHLLQTNPNHVRFSLRHVLAAFGSSYPLATSPPEIPSRPTPEPSSFPPEVPATRTALDIETAPLPEVGIPNPPPTSSQIPSRPNPSPEFPRPPIPSPSIPDIPIPKPPDVVPPQPPIKYRLGLQVLTHHRRFLPISYHPWGRLQFFLQLVGES</sequence>
<evidence type="ECO:0000256" key="1">
    <source>
        <dbReference type="SAM" id="MobiDB-lite"/>
    </source>
</evidence>
<protein>
    <submittedName>
        <fullName evidence="2">Uncharacterized protein</fullName>
    </submittedName>
</protein>
<evidence type="ECO:0000313" key="3">
    <source>
        <dbReference type="Proteomes" id="UP000607653"/>
    </source>
</evidence>